<gene>
    <name evidence="3" type="ORF">Scaly_3070000</name>
</gene>
<reference evidence="3" key="2">
    <citation type="journal article" date="2024" name="Plant">
        <title>Genomic evolution and insights into agronomic trait innovations of Sesamum species.</title>
        <authorList>
            <person name="Miao H."/>
            <person name="Wang L."/>
            <person name="Qu L."/>
            <person name="Liu H."/>
            <person name="Sun Y."/>
            <person name="Le M."/>
            <person name="Wang Q."/>
            <person name="Wei S."/>
            <person name="Zheng Y."/>
            <person name="Lin W."/>
            <person name="Duan Y."/>
            <person name="Cao H."/>
            <person name="Xiong S."/>
            <person name="Wang X."/>
            <person name="Wei L."/>
            <person name="Li C."/>
            <person name="Ma Q."/>
            <person name="Ju M."/>
            <person name="Zhao R."/>
            <person name="Li G."/>
            <person name="Mu C."/>
            <person name="Tian Q."/>
            <person name="Mei H."/>
            <person name="Zhang T."/>
            <person name="Gao T."/>
            <person name="Zhang H."/>
        </authorList>
    </citation>
    <scope>NUCLEOTIDE SEQUENCE</scope>
    <source>
        <strain evidence="3">KEN8</strain>
    </source>
</reference>
<keyword evidence="2" id="KW-0201">Cytochrome c-type biogenesis</keyword>
<dbReference type="AlphaFoldDB" id="A0AAW2JVK1"/>
<dbReference type="EMBL" id="JACGWM010000789">
    <property type="protein sequence ID" value="KAL0298218.1"/>
    <property type="molecule type" value="Genomic_DNA"/>
</dbReference>
<comment type="caution">
    <text evidence="3">The sequence shown here is derived from an EMBL/GenBank/DDBJ whole genome shotgun (WGS) entry which is preliminary data.</text>
</comment>
<dbReference type="PRINTS" id="PR01410">
    <property type="entry name" value="CCBIOGENESIS"/>
</dbReference>
<evidence type="ECO:0000256" key="2">
    <source>
        <dbReference type="ARBA" id="ARBA00022748"/>
    </source>
</evidence>
<sequence length="379" mass="43078">MLLRRRFSPSLRSGHALVDTGREQAKRVVRNGKKDTTTAPLCWTAGEHSGTFSIRSGLLAPVHSFATDDTRGIFLWQFFLLMTGISMILFCQMKQQTSVRRTYKKEMLWREVLLCTYVIRLARKPVPLSYGRIELIAELSSPPFSLQGFFLGSDVHSSRSSESWIERVLVSDTETSSYDPNCGEQEVSSIPVAGEAQTTVVEQAGPSGIAFPAPPTDVVNLDNLPYQWIRDHEKQIGDLIANFAKKRGSGDRLRRSHHWKRARDLILLLAKLLALDKKLLVWQEYHFLGRPLHRSDSEAKPYKGVENLREDSIREPDPSQIESVQRRLAIGSHRRTVREWNDPRNLRHDHIKLLGFIKNMTIGSSPLGFQSACTFDSNE</sequence>
<dbReference type="PANTHER" id="PTHR43653:SF1">
    <property type="entry name" value="CYTOCHROME C-TYPE BIOGENESIS PROTEIN CCMF"/>
    <property type="match status" value="1"/>
</dbReference>
<organism evidence="3">
    <name type="scientific">Sesamum calycinum</name>
    <dbReference type="NCBI Taxonomy" id="2727403"/>
    <lineage>
        <taxon>Eukaryota</taxon>
        <taxon>Viridiplantae</taxon>
        <taxon>Streptophyta</taxon>
        <taxon>Embryophyta</taxon>
        <taxon>Tracheophyta</taxon>
        <taxon>Spermatophyta</taxon>
        <taxon>Magnoliopsida</taxon>
        <taxon>eudicotyledons</taxon>
        <taxon>Gunneridae</taxon>
        <taxon>Pentapetalae</taxon>
        <taxon>asterids</taxon>
        <taxon>lamiids</taxon>
        <taxon>Lamiales</taxon>
        <taxon>Pedaliaceae</taxon>
        <taxon>Sesamum</taxon>
    </lineage>
</organism>
<comment type="similarity">
    <text evidence="1">Belongs to the CcmF/CycK/Ccl1/NrfE/CcsA family.</text>
</comment>
<protein>
    <submittedName>
        <fullName evidence="3">Cytochrome c biosynthesis protein</fullName>
    </submittedName>
</protein>
<accession>A0AAW2JVK1</accession>
<dbReference type="GO" id="GO:0017004">
    <property type="term" value="P:cytochrome complex assembly"/>
    <property type="evidence" value="ECO:0007669"/>
    <property type="project" value="UniProtKB-KW"/>
</dbReference>
<proteinExistence type="inferred from homology"/>
<dbReference type="InterPro" id="IPR003567">
    <property type="entry name" value="Cyt_c_biogenesis"/>
</dbReference>
<reference evidence="3" key="1">
    <citation type="submission" date="2020-06" db="EMBL/GenBank/DDBJ databases">
        <authorList>
            <person name="Li T."/>
            <person name="Hu X."/>
            <person name="Zhang T."/>
            <person name="Song X."/>
            <person name="Zhang H."/>
            <person name="Dai N."/>
            <person name="Sheng W."/>
            <person name="Hou X."/>
            <person name="Wei L."/>
        </authorList>
    </citation>
    <scope>NUCLEOTIDE SEQUENCE</scope>
    <source>
        <strain evidence="3">KEN8</strain>
        <tissue evidence="3">Leaf</tissue>
    </source>
</reference>
<dbReference type="GO" id="GO:0016020">
    <property type="term" value="C:membrane"/>
    <property type="evidence" value="ECO:0007669"/>
    <property type="project" value="InterPro"/>
</dbReference>
<dbReference type="PANTHER" id="PTHR43653">
    <property type="entry name" value="CYTOCHROME C ASSEMBLY PROTEIN-RELATED"/>
    <property type="match status" value="1"/>
</dbReference>
<evidence type="ECO:0000256" key="1">
    <source>
        <dbReference type="ARBA" id="ARBA00009186"/>
    </source>
</evidence>
<dbReference type="GO" id="GO:0015232">
    <property type="term" value="F:heme transmembrane transporter activity"/>
    <property type="evidence" value="ECO:0007669"/>
    <property type="project" value="InterPro"/>
</dbReference>
<evidence type="ECO:0000313" key="3">
    <source>
        <dbReference type="EMBL" id="KAL0298218.1"/>
    </source>
</evidence>
<name>A0AAW2JVK1_9LAMI</name>